<dbReference type="OrthoDB" id="9816185at2"/>
<keyword evidence="2" id="KW-1185">Reference proteome</keyword>
<protein>
    <recommendedName>
        <fullName evidence="3">HNH endonuclease</fullName>
    </recommendedName>
</protein>
<organism evidence="1 2">
    <name type="scientific">Tumebacillus permanentifrigoris</name>
    <dbReference type="NCBI Taxonomy" id="378543"/>
    <lineage>
        <taxon>Bacteria</taxon>
        <taxon>Bacillati</taxon>
        <taxon>Bacillota</taxon>
        <taxon>Bacilli</taxon>
        <taxon>Bacillales</taxon>
        <taxon>Alicyclobacillaceae</taxon>
        <taxon>Tumebacillus</taxon>
    </lineage>
</organism>
<evidence type="ECO:0008006" key="3">
    <source>
        <dbReference type="Google" id="ProtNLM"/>
    </source>
</evidence>
<comment type="caution">
    <text evidence="1">The sequence shown here is derived from an EMBL/GenBank/DDBJ whole genome shotgun (WGS) entry which is preliminary data.</text>
</comment>
<dbReference type="Gene3D" id="1.10.30.50">
    <property type="match status" value="1"/>
</dbReference>
<proteinExistence type="predicted"/>
<evidence type="ECO:0000313" key="2">
    <source>
        <dbReference type="Proteomes" id="UP000245634"/>
    </source>
</evidence>
<gene>
    <name evidence="1" type="ORF">C7459_14318</name>
</gene>
<reference evidence="1 2" key="1">
    <citation type="submission" date="2018-05" db="EMBL/GenBank/DDBJ databases">
        <title>Genomic Encyclopedia of Type Strains, Phase IV (KMG-IV): sequencing the most valuable type-strain genomes for metagenomic binning, comparative biology and taxonomic classification.</title>
        <authorList>
            <person name="Goeker M."/>
        </authorList>
    </citation>
    <scope>NUCLEOTIDE SEQUENCE [LARGE SCALE GENOMIC DNA]</scope>
    <source>
        <strain evidence="1 2">DSM 18773</strain>
    </source>
</reference>
<dbReference type="RefSeq" id="WP_109691453.1">
    <property type="nucleotide sequence ID" value="NZ_QGGL01000043.1"/>
</dbReference>
<dbReference type="Proteomes" id="UP000245634">
    <property type="component" value="Unassembled WGS sequence"/>
</dbReference>
<dbReference type="EMBL" id="QGGL01000043">
    <property type="protein sequence ID" value="PWK03930.1"/>
    <property type="molecule type" value="Genomic_DNA"/>
</dbReference>
<name>A0A316D3K3_9BACL</name>
<sequence length="166" mass="19419">MKDVFHYEDFSGRGKSEDVGAYWLTSSLQINVCPYCNRQYIHTVRMEGKKTGTRAELDHFYAKSIDPFLAVSFANMVPSCSICNSRMKRDRDFYAVPHQHPYQAGFERVYAFRVAFEDDREEVWVKSWFEPNPKAFSLKLEPVPGGNEETAKRQIEHRDLLFARHV</sequence>
<accession>A0A316D3K3</accession>
<evidence type="ECO:0000313" key="1">
    <source>
        <dbReference type="EMBL" id="PWK03930.1"/>
    </source>
</evidence>
<dbReference type="AlphaFoldDB" id="A0A316D3K3"/>